<evidence type="ECO:0000313" key="4">
    <source>
        <dbReference type="Proteomes" id="UP000032414"/>
    </source>
</evidence>
<protein>
    <submittedName>
        <fullName evidence="2">Uncharacterized protein</fullName>
    </submittedName>
</protein>
<feature type="compositionally biased region" description="Basic and acidic residues" evidence="1">
    <location>
        <begin position="1"/>
        <end position="13"/>
    </location>
</feature>
<reference evidence="3 5" key="3">
    <citation type="submission" date="2016-10" db="EMBL/GenBank/DDBJ databases">
        <authorList>
            <person name="Varghese N."/>
            <person name="Submissions S."/>
        </authorList>
    </citation>
    <scope>NUCLEOTIDE SEQUENCE [LARGE SCALE GENOMIC DNA]</scope>
    <source>
        <strain evidence="3 5">ATCC 33218</strain>
    </source>
</reference>
<dbReference type="RefSeq" id="WP_045099441.1">
    <property type="nucleotide sequence ID" value="NZ_CP020614.1"/>
</dbReference>
<evidence type="ECO:0000313" key="3">
    <source>
        <dbReference type="EMBL" id="SCY31486.1"/>
    </source>
</evidence>
<dbReference type="STRING" id="451.B6N58_06710"/>
<evidence type="ECO:0000313" key="5">
    <source>
        <dbReference type="Proteomes" id="UP000182998"/>
    </source>
</evidence>
<dbReference type="Proteomes" id="UP000182998">
    <property type="component" value="Unassembled WGS sequence"/>
</dbReference>
<organism evidence="2 4">
    <name type="scientific">Legionella micdadei</name>
    <name type="common">Tatlockia micdadei</name>
    <dbReference type="NCBI Taxonomy" id="451"/>
    <lineage>
        <taxon>Bacteria</taxon>
        <taxon>Pseudomonadati</taxon>
        <taxon>Pseudomonadota</taxon>
        <taxon>Gammaproteobacteria</taxon>
        <taxon>Legionellales</taxon>
        <taxon>Legionellaceae</taxon>
        <taxon>Legionella</taxon>
    </lineage>
</organism>
<dbReference type="HOGENOM" id="CLU_2770806_0_0_6"/>
<reference evidence="4" key="1">
    <citation type="submission" date="2014-09" db="EMBL/GenBank/DDBJ databases">
        <authorList>
            <person name="Gomez-Valero L."/>
        </authorList>
    </citation>
    <scope>NUCLEOTIDE SEQUENCE [LARGE SCALE GENOMIC DNA]</scope>
    <source>
        <strain evidence="4">ATCC33218</strain>
    </source>
</reference>
<evidence type="ECO:0000256" key="1">
    <source>
        <dbReference type="SAM" id="MobiDB-lite"/>
    </source>
</evidence>
<sequence>MGLRREYEEDPHSFSEYYEEDEENPEELSHKRQVRKLLEEKLERKRLKEEFDELDGEFDWDELDR</sequence>
<feature type="region of interest" description="Disordered" evidence="1">
    <location>
        <begin position="1"/>
        <end position="31"/>
    </location>
</feature>
<proteinExistence type="predicted"/>
<reference evidence="2" key="2">
    <citation type="submission" date="2014-09" db="EMBL/GenBank/DDBJ databases">
        <authorList>
            <person name="GOMEZ-VALERO Laura"/>
        </authorList>
    </citation>
    <scope>NUCLEOTIDE SEQUENCE</scope>
    <source>
        <strain evidence="2">ATCC33218</strain>
    </source>
</reference>
<dbReference type="EMBL" id="FMVN01000006">
    <property type="protein sequence ID" value="SCY31486.1"/>
    <property type="molecule type" value="Genomic_DNA"/>
</dbReference>
<dbReference type="AlphaFoldDB" id="A0A098GFB1"/>
<dbReference type="PATRIC" id="fig|451.8.peg.1445"/>
<dbReference type="EMBL" id="LN614830">
    <property type="protein sequence ID" value="CEG61148.1"/>
    <property type="molecule type" value="Genomic_DNA"/>
</dbReference>
<gene>
    <name evidence="2" type="ORF">LMI_1855</name>
    <name evidence="3" type="ORF">SAMN02982997_01359</name>
</gene>
<name>A0A098GFB1_LEGMI</name>
<keyword evidence="5" id="KW-1185">Reference proteome</keyword>
<accession>A0A098GFB1</accession>
<dbReference type="KEGG" id="tmc:LMI_1855"/>
<evidence type="ECO:0000313" key="2">
    <source>
        <dbReference type="EMBL" id="CEG61148.1"/>
    </source>
</evidence>
<feature type="compositionally biased region" description="Acidic residues" evidence="1">
    <location>
        <begin position="17"/>
        <end position="26"/>
    </location>
</feature>
<dbReference type="Proteomes" id="UP000032414">
    <property type="component" value="Chromosome I"/>
</dbReference>